<dbReference type="Proteomes" id="UP000008022">
    <property type="component" value="Unassembled WGS sequence"/>
</dbReference>
<keyword evidence="2" id="KW-0460">Magnesium</keyword>
<dbReference type="FunFam" id="3.40.50.150:FF:000530">
    <property type="entry name" value="Os11g0256900 protein"/>
    <property type="match status" value="2"/>
</dbReference>
<dbReference type="Gene3D" id="1.10.1200.270">
    <property type="entry name" value="Methyltransferase, alpha-helical capping domain"/>
    <property type="match status" value="1"/>
</dbReference>
<evidence type="ECO:0000313" key="3">
    <source>
        <dbReference type="EnsemblPlants" id="ORUFI06G09370.1"/>
    </source>
</evidence>
<dbReference type="SUPFAM" id="SSF53335">
    <property type="entry name" value="S-adenosyl-L-methionine-dependent methyltransferases"/>
    <property type="match status" value="2"/>
</dbReference>
<dbReference type="GO" id="GO:0008168">
    <property type="term" value="F:methyltransferase activity"/>
    <property type="evidence" value="ECO:0007669"/>
    <property type="project" value="InterPro"/>
</dbReference>
<dbReference type="OMA" id="EPMMESH"/>
<dbReference type="Gene3D" id="3.40.50.150">
    <property type="entry name" value="Vaccinia Virus protein VP39"/>
    <property type="match status" value="2"/>
</dbReference>
<dbReference type="InterPro" id="IPR005299">
    <property type="entry name" value="MeTrfase_7"/>
</dbReference>
<dbReference type="InterPro" id="IPR029063">
    <property type="entry name" value="SAM-dependent_MTases_sf"/>
</dbReference>
<evidence type="ECO:0000313" key="4">
    <source>
        <dbReference type="Proteomes" id="UP000008022"/>
    </source>
</evidence>
<dbReference type="AlphaFoldDB" id="A0A0E0PVP4"/>
<keyword evidence="1" id="KW-0479">Metal-binding</keyword>
<dbReference type="Gramene" id="ORUFI06G09370.1">
    <property type="protein sequence ID" value="ORUFI06G09370.1"/>
    <property type="gene ID" value="ORUFI06G09370"/>
</dbReference>
<evidence type="ECO:0000256" key="1">
    <source>
        <dbReference type="ARBA" id="ARBA00022723"/>
    </source>
</evidence>
<dbReference type="Pfam" id="PF03492">
    <property type="entry name" value="Methyltransf_7"/>
    <property type="match status" value="3"/>
</dbReference>
<sequence>MERDFHMAIAEAEANYANNSRLLCRHHTLLFVSMVISTVADAQHHNELGVLDEDAQWFQRKALLKTKPVLDKAVRQVCMALHPRAMIVADLGCSVGANTLLFVSDVINTVADAQHHDELRCHPMELQFFLNDLSGNDFNQVFKSVKQFTKSIAASHPKGVALPPFYISGLPGSYYTRLFPCQSVHLFHSSYCLHWRSQMIKDMDEKMSDINGGNIYIAKSTPPSVVKMFQDQFQKDMSLFLKLRHQELVPGGQMLLTFLGRKKEGVLDGDLSHLCALLAEALQALVTEGLVEREKLESFNLPLYGPSIDEVKAVIALNKLFGIDHIQLFESNWDPYDDMENDGMCSSPQHGVNVAKSIRAVFEPLLASHFGECILDELFQRYARNVERHLAEDNTKYSMELDFHMAIGEAEANYANNSRLQRKALIKTKPVLEKVMRQVYMALLPPTMVVADLGCSVGINTLLFVSKVTSTVADAQCHNELGCHIMELQFFLNDLPRNDFNQVFQSLQQFTKSIAAGHPKGVALPPFYISGLPGSYYNRLFPCQSVHLFHSSYCLHWQSQKREAITVSLLTVLKICVFSITDQGHEQKDGIPEWREHLHCKEHATIDGGVVPGSVPEGHVLFLKLRHQELVPGGKMLLTFLGRKKDDVLDGDLSHLFGLLAQALQSLFTEGIVEKGKLESFNLPIYGPSIDEVKTVITRNKLFCIDHIELFESNWDPYDDLEHDGMHISPHRGMNVAKCIRAVSEPFLASHFGEYILDKLFQRFAQIVERHLAKENAKYSVIVLSLNRRD</sequence>
<keyword evidence="4" id="KW-1185">Reference proteome</keyword>
<accession>A0A0E0PVP4</accession>
<dbReference type="PANTHER" id="PTHR31009">
    <property type="entry name" value="S-ADENOSYL-L-METHIONINE:CARBOXYL METHYLTRANSFERASE FAMILY PROTEIN"/>
    <property type="match status" value="1"/>
</dbReference>
<reference evidence="4" key="1">
    <citation type="submission" date="2013-06" db="EMBL/GenBank/DDBJ databases">
        <authorList>
            <person name="Zhao Q."/>
        </authorList>
    </citation>
    <scope>NUCLEOTIDE SEQUENCE</scope>
    <source>
        <strain evidence="4">cv. W1943</strain>
    </source>
</reference>
<proteinExistence type="predicted"/>
<reference evidence="3" key="2">
    <citation type="submission" date="2015-06" db="UniProtKB">
        <authorList>
            <consortium name="EnsemblPlants"/>
        </authorList>
    </citation>
    <scope>IDENTIFICATION</scope>
</reference>
<dbReference type="EnsemblPlants" id="ORUFI06G09370.1">
    <property type="protein sequence ID" value="ORUFI06G09370.1"/>
    <property type="gene ID" value="ORUFI06G09370"/>
</dbReference>
<dbReference type="GO" id="GO:0046872">
    <property type="term" value="F:metal ion binding"/>
    <property type="evidence" value="ECO:0007669"/>
    <property type="project" value="UniProtKB-KW"/>
</dbReference>
<dbReference type="InterPro" id="IPR042086">
    <property type="entry name" value="MeTrfase_capping"/>
</dbReference>
<organism evidence="3 4">
    <name type="scientific">Oryza rufipogon</name>
    <name type="common">Brownbeard rice</name>
    <name type="synonym">Asian wild rice</name>
    <dbReference type="NCBI Taxonomy" id="4529"/>
    <lineage>
        <taxon>Eukaryota</taxon>
        <taxon>Viridiplantae</taxon>
        <taxon>Streptophyta</taxon>
        <taxon>Embryophyta</taxon>
        <taxon>Tracheophyta</taxon>
        <taxon>Spermatophyta</taxon>
        <taxon>Magnoliopsida</taxon>
        <taxon>Liliopsida</taxon>
        <taxon>Poales</taxon>
        <taxon>Poaceae</taxon>
        <taxon>BOP clade</taxon>
        <taxon>Oryzoideae</taxon>
        <taxon>Oryzeae</taxon>
        <taxon>Oryzinae</taxon>
        <taxon>Oryza</taxon>
    </lineage>
</organism>
<dbReference type="HOGENOM" id="CLU_019628_7_0_1"/>
<dbReference type="eggNOG" id="ENOG502QQVK">
    <property type="taxonomic scope" value="Eukaryota"/>
</dbReference>
<evidence type="ECO:0000256" key="2">
    <source>
        <dbReference type="ARBA" id="ARBA00022842"/>
    </source>
</evidence>
<name>A0A0E0PVP4_ORYRU</name>
<protein>
    <submittedName>
        <fullName evidence="3">Uncharacterized protein</fullName>
    </submittedName>
</protein>